<evidence type="ECO:0000313" key="2">
    <source>
        <dbReference type="EMBL" id="RUS86883.1"/>
    </source>
</evidence>
<organism evidence="2 3">
    <name type="scientific">Elysia chlorotica</name>
    <name type="common">Eastern emerald elysia</name>
    <name type="synonym">Sea slug</name>
    <dbReference type="NCBI Taxonomy" id="188477"/>
    <lineage>
        <taxon>Eukaryota</taxon>
        <taxon>Metazoa</taxon>
        <taxon>Spiralia</taxon>
        <taxon>Lophotrochozoa</taxon>
        <taxon>Mollusca</taxon>
        <taxon>Gastropoda</taxon>
        <taxon>Heterobranchia</taxon>
        <taxon>Euthyneura</taxon>
        <taxon>Panpulmonata</taxon>
        <taxon>Sacoglossa</taxon>
        <taxon>Placobranchoidea</taxon>
        <taxon>Plakobranchidae</taxon>
        <taxon>Elysia</taxon>
    </lineage>
</organism>
<name>A0A3S0ZZI6_ELYCH</name>
<feature type="region of interest" description="Disordered" evidence="1">
    <location>
        <begin position="838"/>
        <end position="887"/>
    </location>
</feature>
<feature type="region of interest" description="Disordered" evidence="1">
    <location>
        <begin position="241"/>
        <end position="272"/>
    </location>
</feature>
<gene>
    <name evidence="2" type="ORF">EGW08_005362</name>
</gene>
<protein>
    <submittedName>
        <fullName evidence="2">Uncharacterized protein</fullName>
    </submittedName>
</protein>
<feature type="region of interest" description="Disordered" evidence="1">
    <location>
        <begin position="47"/>
        <end position="73"/>
    </location>
</feature>
<dbReference type="OrthoDB" id="10072175at2759"/>
<dbReference type="EMBL" id="RQTK01000125">
    <property type="protein sequence ID" value="RUS86883.1"/>
    <property type="molecule type" value="Genomic_DNA"/>
</dbReference>
<evidence type="ECO:0000313" key="3">
    <source>
        <dbReference type="Proteomes" id="UP000271974"/>
    </source>
</evidence>
<feature type="region of interest" description="Disordered" evidence="1">
    <location>
        <begin position="93"/>
        <end position="125"/>
    </location>
</feature>
<sequence length="922" mass="98795">MNEENDTGKHEFNFFLDKQIQEQLLEADELITAKETANFVSSKGQVSLNNTAPLNTSNVSGASKNPPSKLVKDSSRANLSGWCSSPGIAYRKTESDVPSRARTQQGTRDALSRDSRFRPQTHNPQDFVFRHYSDPRKYIEQYRKEHSCYDTTTTSATRSEFLDTRRFYAYNQFSPLAVGAQNGLSAFNGSLPSSYQEQATSTPEQAFFNQKKQYQQQCPTLQYTNRREQTKQTINASLRPSNLHKFSKPNTTNSDKARTPDQMQDATTVQDQNSQLIRTGSAKGCVSSGVNGVTLQRNSTSTDIERLSARGDQKTPTSGAALDSGGGNQFLSRKLGQVSSAQTRTLDALACNTPIGGRQKEKIWAYLAQTVDAGAFTGQSCTISGDAQTEESSCAAAWPCPEVRLEHFRRGRGWRGLGRGLGRGLVQPAVTAPQLTFITERDEGRSSWAQTSANSTGGSACAGAGCNNCDNSGGGGGGGGGLAAKGGNACCNNPGQSAKGVNPGRDNSGRFAMDVVGEGIRDRDIREAAQVDVHVDVGAIAAAVVDGGGCSKYSCLQPIDGSSSISTSISSHSSNGSNINHNSTQHRRKLVRAKSEDHTRSSLTTDQLLLGEESVQAKPSAASSSSFQINCLLTEHKSQPPSWRDRVQKQYKTMTLSGDCAGDILSSTSSRWAMARRQEEISSLAHARRIKHLIEQSKQRGGAGGIGVLNQGRTAPLEFETSQRADGQDQSSLPLRVDGQQHAQPRLSHIYSHGVLPGATTAMSGSVGRGANPKSVEGSMWLGVLPSPHPVLPPVRKHHDGGEVEGVGEARHKHHAAEKPAVMGDFLDAQSFFSHGISVSSTSKRGGVHHNHHPPSLQQQFTPPDQHAESHKKPGLSRGTPGPAGTAGRITLATAAVIGEPPQPRLKYTAAFHHKLTGGCLP</sequence>
<dbReference type="AlphaFoldDB" id="A0A3S0ZZI6"/>
<feature type="compositionally biased region" description="Low complexity" evidence="1">
    <location>
        <begin position="566"/>
        <end position="583"/>
    </location>
</feature>
<feature type="compositionally biased region" description="Polar residues" evidence="1">
    <location>
        <begin position="261"/>
        <end position="272"/>
    </location>
</feature>
<accession>A0A3S0ZZI6</accession>
<comment type="caution">
    <text evidence="2">The sequence shown here is derived from an EMBL/GenBank/DDBJ whole genome shotgun (WGS) entry which is preliminary data.</text>
</comment>
<keyword evidence="3" id="KW-1185">Reference proteome</keyword>
<feature type="region of interest" description="Disordered" evidence="1">
    <location>
        <begin position="566"/>
        <end position="607"/>
    </location>
</feature>
<evidence type="ECO:0000256" key="1">
    <source>
        <dbReference type="SAM" id="MobiDB-lite"/>
    </source>
</evidence>
<feature type="compositionally biased region" description="Basic and acidic residues" evidence="1">
    <location>
        <begin position="303"/>
        <end position="313"/>
    </location>
</feature>
<reference evidence="2 3" key="1">
    <citation type="submission" date="2019-01" db="EMBL/GenBank/DDBJ databases">
        <title>A draft genome assembly of the solar-powered sea slug Elysia chlorotica.</title>
        <authorList>
            <person name="Cai H."/>
            <person name="Li Q."/>
            <person name="Fang X."/>
            <person name="Li J."/>
            <person name="Curtis N.E."/>
            <person name="Altenburger A."/>
            <person name="Shibata T."/>
            <person name="Feng M."/>
            <person name="Maeda T."/>
            <person name="Schwartz J.A."/>
            <person name="Shigenobu S."/>
            <person name="Lundholm N."/>
            <person name="Nishiyama T."/>
            <person name="Yang H."/>
            <person name="Hasebe M."/>
            <person name="Li S."/>
            <person name="Pierce S.K."/>
            <person name="Wang J."/>
        </authorList>
    </citation>
    <scope>NUCLEOTIDE SEQUENCE [LARGE SCALE GENOMIC DNA]</scope>
    <source>
        <strain evidence="2">EC2010</strain>
        <tissue evidence="2">Whole organism of an adult</tissue>
    </source>
</reference>
<dbReference type="Proteomes" id="UP000271974">
    <property type="component" value="Unassembled WGS sequence"/>
</dbReference>
<feature type="region of interest" description="Disordered" evidence="1">
    <location>
        <begin position="300"/>
        <end position="328"/>
    </location>
</feature>
<feature type="compositionally biased region" description="Polar residues" evidence="1">
    <location>
        <begin position="47"/>
        <end position="66"/>
    </location>
</feature>
<proteinExistence type="predicted"/>